<dbReference type="Proteomes" id="UP000887013">
    <property type="component" value="Unassembled WGS sequence"/>
</dbReference>
<keyword evidence="2" id="KW-1185">Reference proteome</keyword>
<proteinExistence type="predicted"/>
<evidence type="ECO:0000313" key="1">
    <source>
        <dbReference type="EMBL" id="GFT61974.1"/>
    </source>
</evidence>
<name>A0A8X6U0A9_NEPPI</name>
<organism evidence="1 2">
    <name type="scientific">Nephila pilipes</name>
    <name type="common">Giant wood spider</name>
    <name type="synonym">Nephila maculata</name>
    <dbReference type="NCBI Taxonomy" id="299642"/>
    <lineage>
        <taxon>Eukaryota</taxon>
        <taxon>Metazoa</taxon>
        <taxon>Ecdysozoa</taxon>
        <taxon>Arthropoda</taxon>
        <taxon>Chelicerata</taxon>
        <taxon>Arachnida</taxon>
        <taxon>Araneae</taxon>
        <taxon>Araneomorphae</taxon>
        <taxon>Entelegynae</taxon>
        <taxon>Araneoidea</taxon>
        <taxon>Nephilidae</taxon>
        <taxon>Nephila</taxon>
    </lineage>
</organism>
<dbReference type="EMBL" id="BMAW01114492">
    <property type="protein sequence ID" value="GFT61974.1"/>
    <property type="molecule type" value="Genomic_DNA"/>
</dbReference>
<evidence type="ECO:0000313" key="2">
    <source>
        <dbReference type="Proteomes" id="UP000887013"/>
    </source>
</evidence>
<gene>
    <name evidence="1" type="ORF">NPIL_175181</name>
</gene>
<reference evidence="1" key="1">
    <citation type="submission" date="2020-08" db="EMBL/GenBank/DDBJ databases">
        <title>Multicomponent nature underlies the extraordinary mechanical properties of spider dragline silk.</title>
        <authorList>
            <person name="Kono N."/>
            <person name="Nakamura H."/>
            <person name="Mori M."/>
            <person name="Yoshida Y."/>
            <person name="Ohtoshi R."/>
            <person name="Malay A.D."/>
            <person name="Moran D.A.P."/>
            <person name="Tomita M."/>
            <person name="Numata K."/>
            <person name="Arakawa K."/>
        </authorList>
    </citation>
    <scope>NUCLEOTIDE SEQUENCE</scope>
</reference>
<accession>A0A8X6U0A9</accession>
<sequence>MVRYRRSLVVKEGPKVARQNAIEFAIMEMLGYRGIQTELAEREIQLVQWRKGKNRFRCRRGCYRFRCRHTGSDGINELVLMMTDGQSQVMVEKNALVEVFSCAEAGEEACRPLTYSFALFKITQVKNILQEGRQDGIWNHIQGKDCLSNVHQNVVPAGKDTM</sequence>
<dbReference type="AlphaFoldDB" id="A0A8X6U0A9"/>
<comment type="caution">
    <text evidence="1">The sequence shown here is derived from an EMBL/GenBank/DDBJ whole genome shotgun (WGS) entry which is preliminary data.</text>
</comment>
<protein>
    <submittedName>
        <fullName evidence="1">Uncharacterized protein</fullName>
    </submittedName>
</protein>